<evidence type="ECO:0000259" key="1">
    <source>
        <dbReference type="Pfam" id="PF08241"/>
    </source>
</evidence>
<dbReference type="GO" id="GO:0008757">
    <property type="term" value="F:S-adenosylmethionine-dependent methyltransferase activity"/>
    <property type="evidence" value="ECO:0007669"/>
    <property type="project" value="InterPro"/>
</dbReference>
<dbReference type="InterPro" id="IPR013216">
    <property type="entry name" value="Methyltransf_11"/>
</dbReference>
<dbReference type="PANTHER" id="PTHR45085">
    <property type="entry name" value="F21J9.14"/>
    <property type="match status" value="1"/>
</dbReference>
<gene>
    <name evidence="2" type="ORF">GA0070213_12240</name>
</gene>
<dbReference type="GO" id="GO:0032259">
    <property type="term" value="P:methylation"/>
    <property type="evidence" value="ECO:0007669"/>
    <property type="project" value="UniProtKB-KW"/>
</dbReference>
<dbReference type="InterPro" id="IPR029063">
    <property type="entry name" value="SAM-dependent_MTases_sf"/>
</dbReference>
<accession>A0A1C5K7L5</accession>
<proteinExistence type="predicted"/>
<name>A0A1C5K7L5_9ACTN</name>
<protein>
    <submittedName>
        <fullName evidence="2">Methyltransferase domain-containing protein</fullName>
    </submittedName>
</protein>
<dbReference type="Pfam" id="PF08241">
    <property type="entry name" value="Methyltransf_11"/>
    <property type="match status" value="1"/>
</dbReference>
<keyword evidence="2" id="KW-0489">Methyltransferase</keyword>
<sequence>MSPRTLARAVHNAVRRPARTTQMLLDRRSWAGIAWFLRDGRSRQSADDERPITSRSYRSYDAYVAHQRSKLALLDLSEYDRTFRVALADRLAEESWSGLSVLCLAARLGTEVKAFHDVGAFAVGIDLNPGDENPWVLPGDFHRLVFPDRCVDAAYCNALDHALDLDRTVDEIRRVLKPGGRLVVEAQQGTADVAFDAWAATAWNRIDDLVKAVESRGLTLLRRRGITEPWAGEQLVFVTPV</sequence>
<dbReference type="Gene3D" id="3.40.50.150">
    <property type="entry name" value="Vaccinia Virus protein VP39"/>
    <property type="match status" value="1"/>
</dbReference>
<dbReference type="Proteomes" id="UP000199360">
    <property type="component" value="Unassembled WGS sequence"/>
</dbReference>
<feature type="domain" description="Methyltransferase type 11" evidence="1">
    <location>
        <begin position="109"/>
        <end position="184"/>
    </location>
</feature>
<dbReference type="EMBL" id="FMDM01000022">
    <property type="protein sequence ID" value="SCG78690.1"/>
    <property type="molecule type" value="Genomic_DNA"/>
</dbReference>
<organism evidence="2 3">
    <name type="scientific">Micromonospora humi</name>
    <dbReference type="NCBI Taxonomy" id="745366"/>
    <lineage>
        <taxon>Bacteria</taxon>
        <taxon>Bacillati</taxon>
        <taxon>Actinomycetota</taxon>
        <taxon>Actinomycetes</taxon>
        <taxon>Micromonosporales</taxon>
        <taxon>Micromonosporaceae</taxon>
        <taxon>Micromonospora</taxon>
    </lineage>
</organism>
<dbReference type="RefSeq" id="WP_091071652.1">
    <property type="nucleotide sequence ID" value="NZ_FMDM01000022.1"/>
</dbReference>
<dbReference type="CDD" id="cd02440">
    <property type="entry name" value="AdoMet_MTases"/>
    <property type="match status" value="1"/>
</dbReference>
<dbReference type="AlphaFoldDB" id="A0A1C5K7L5"/>
<dbReference type="STRING" id="745366.GA0070213_12240"/>
<keyword evidence="3" id="KW-1185">Reference proteome</keyword>
<dbReference type="PANTHER" id="PTHR45085:SF2">
    <property type="entry name" value="F21J9.14"/>
    <property type="match status" value="1"/>
</dbReference>
<evidence type="ECO:0000313" key="3">
    <source>
        <dbReference type="Proteomes" id="UP000199360"/>
    </source>
</evidence>
<evidence type="ECO:0000313" key="2">
    <source>
        <dbReference type="EMBL" id="SCG78690.1"/>
    </source>
</evidence>
<keyword evidence="2" id="KW-0808">Transferase</keyword>
<dbReference type="OrthoDB" id="9782855at2"/>
<dbReference type="SUPFAM" id="SSF53335">
    <property type="entry name" value="S-adenosyl-L-methionine-dependent methyltransferases"/>
    <property type="match status" value="1"/>
</dbReference>
<reference evidence="3" key="1">
    <citation type="submission" date="2016-06" db="EMBL/GenBank/DDBJ databases">
        <authorList>
            <person name="Varghese N."/>
            <person name="Submissions Spin"/>
        </authorList>
    </citation>
    <scope>NUCLEOTIDE SEQUENCE [LARGE SCALE GENOMIC DNA]</scope>
    <source>
        <strain evidence="3">DSM 45647</strain>
    </source>
</reference>